<evidence type="ECO:0000313" key="2">
    <source>
        <dbReference type="Proteomes" id="UP000801492"/>
    </source>
</evidence>
<protein>
    <submittedName>
        <fullName evidence="1">Uncharacterized protein</fullName>
    </submittedName>
</protein>
<gene>
    <name evidence="1" type="ORF">ILUMI_27413</name>
</gene>
<dbReference type="AlphaFoldDB" id="A0A8K0C3G8"/>
<organism evidence="1 2">
    <name type="scientific">Ignelater luminosus</name>
    <name type="common">Cucubano</name>
    <name type="synonym">Pyrophorus luminosus</name>
    <dbReference type="NCBI Taxonomy" id="2038154"/>
    <lineage>
        <taxon>Eukaryota</taxon>
        <taxon>Metazoa</taxon>
        <taxon>Ecdysozoa</taxon>
        <taxon>Arthropoda</taxon>
        <taxon>Hexapoda</taxon>
        <taxon>Insecta</taxon>
        <taxon>Pterygota</taxon>
        <taxon>Neoptera</taxon>
        <taxon>Endopterygota</taxon>
        <taxon>Coleoptera</taxon>
        <taxon>Polyphaga</taxon>
        <taxon>Elateriformia</taxon>
        <taxon>Elateroidea</taxon>
        <taxon>Elateridae</taxon>
        <taxon>Agrypninae</taxon>
        <taxon>Pyrophorini</taxon>
        <taxon>Ignelater</taxon>
    </lineage>
</organism>
<reference evidence="1" key="1">
    <citation type="submission" date="2019-08" db="EMBL/GenBank/DDBJ databases">
        <title>The genome of the North American firefly Photinus pyralis.</title>
        <authorList>
            <consortium name="Photinus pyralis genome working group"/>
            <person name="Fallon T.R."/>
            <person name="Sander Lower S.E."/>
            <person name="Weng J.-K."/>
        </authorList>
    </citation>
    <scope>NUCLEOTIDE SEQUENCE</scope>
    <source>
        <strain evidence="1">TRF0915ILg1</strain>
        <tissue evidence="1">Whole body</tissue>
    </source>
</reference>
<dbReference type="EMBL" id="VTPC01091295">
    <property type="protein sequence ID" value="KAF2878753.1"/>
    <property type="molecule type" value="Genomic_DNA"/>
</dbReference>
<dbReference type="OrthoDB" id="6609151at2759"/>
<sequence>MEKSATPDDLEDDSCKTFTKEMFYCTAIRQTRKDFPKSELNSNRDMKKGKFDGVIAKNILVSKYKNRGKKFAQPPRDDKST</sequence>
<name>A0A8K0C3G8_IGNLU</name>
<accession>A0A8K0C3G8</accession>
<proteinExistence type="predicted"/>
<comment type="caution">
    <text evidence="1">The sequence shown here is derived from an EMBL/GenBank/DDBJ whole genome shotgun (WGS) entry which is preliminary data.</text>
</comment>
<dbReference type="Proteomes" id="UP000801492">
    <property type="component" value="Unassembled WGS sequence"/>
</dbReference>
<keyword evidence="2" id="KW-1185">Reference proteome</keyword>
<evidence type="ECO:0000313" key="1">
    <source>
        <dbReference type="EMBL" id="KAF2878753.1"/>
    </source>
</evidence>